<keyword evidence="1" id="KW-0732">Signal</keyword>
<dbReference type="SUPFAM" id="SSF53850">
    <property type="entry name" value="Periplasmic binding protein-like II"/>
    <property type="match status" value="1"/>
</dbReference>
<evidence type="ECO:0000313" key="3">
    <source>
        <dbReference type="EMBL" id="SDT40894.1"/>
    </source>
</evidence>
<protein>
    <submittedName>
        <fullName evidence="3">Tungstate transport system substrate-binding protein</fullName>
    </submittedName>
</protein>
<dbReference type="PANTHER" id="PTHR37945:SF1">
    <property type="entry name" value="EXTRACELLULAR TUNGSTATE BINDING PROTEIN"/>
    <property type="match status" value="1"/>
</dbReference>
<organism evidence="3 4">
    <name type="scientific">Bradyrhizobium canariense</name>
    <dbReference type="NCBI Taxonomy" id="255045"/>
    <lineage>
        <taxon>Bacteria</taxon>
        <taxon>Pseudomonadati</taxon>
        <taxon>Pseudomonadota</taxon>
        <taxon>Alphaproteobacteria</taxon>
        <taxon>Hyphomicrobiales</taxon>
        <taxon>Nitrobacteraceae</taxon>
        <taxon>Bradyrhizobium</taxon>
    </lineage>
</organism>
<dbReference type="InterPro" id="IPR024370">
    <property type="entry name" value="PBP_domain"/>
</dbReference>
<dbReference type="RefSeq" id="WP_146689802.1">
    <property type="nucleotide sequence ID" value="NZ_LT629750.1"/>
</dbReference>
<dbReference type="Pfam" id="PF12849">
    <property type="entry name" value="PBP_like_2"/>
    <property type="match status" value="1"/>
</dbReference>
<gene>
    <name evidence="3" type="ORF">SAMN05444158_5884</name>
</gene>
<dbReference type="InterPro" id="IPR052738">
    <property type="entry name" value="ABC-Tungstate_binding"/>
</dbReference>
<feature type="signal peptide" evidence="1">
    <location>
        <begin position="1"/>
        <end position="22"/>
    </location>
</feature>
<dbReference type="Gene3D" id="3.40.190.10">
    <property type="entry name" value="Periplasmic binding protein-like II"/>
    <property type="match status" value="2"/>
</dbReference>
<dbReference type="EMBL" id="LT629750">
    <property type="protein sequence ID" value="SDT40894.1"/>
    <property type="molecule type" value="Genomic_DNA"/>
</dbReference>
<evidence type="ECO:0000259" key="2">
    <source>
        <dbReference type="Pfam" id="PF12849"/>
    </source>
</evidence>
<feature type="domain" description="PBP" evidence="2">
    <location>
        <begin position="20"/>
        <end position="249"/>
    </location>
</feature>
<evidence type="ECO:0000313" key="4">
    <source>
        <dbReference type="Proteomes" id="UP000243904"/>
    </source>
</evidence>
<name>A0A1H2A4Q6_9BRAD</name>
<dbReference type="AlphaFoldDB" id="A0A1H2A4Q6"/>
<dbReference type="Proteomes" id="UP000243904">
    <property type="component" value="Chromosome I"/>
</dbReference>
<dbReference type="PANTHER" id="PTHR37945">
    <property type="entry name" value="EXTRACELLULAR TUNGSTATE BINDING PROTEIN"/>
    <property type="match status" value="1"/>
</dbReference>
<evidence type="ECO:0000256" key="1">
    <source>
        <dbReference type="SAM" id="SignalP"/>
    </source>
</evidence>
<accession>A0A1H2A4Q6</accession>
<feature type="chain" id="PRO_5009268432" evidence="1">
    <location>
        <begin position="23"/>
        <end position="273"/>
    </location>
</feature>
<proteinExistence type="predicted"/>
<keyword evidence="4" id="KW-1185">Reference proteome</keyword>
<reference evidence="4" key="1">
    <citation type="submission" date="2016-10" db="EMBL/GenBank/DDBJ databases">
        <authorList>
            <person name="Varghese N."/>
            <person name="Submissions S."/>
        </authorList>
    </citation>
    <scope>NUCLEOTIDE SEQUENCE [LARGE SCALE GENOMIC DNA]</scope>
    <source>
        <strain evidence="4">GAS369</strain>
    </source>
</reference>
<sequence length="273" mass="28839">MTRISFLLALVAAIFSIDSSSAAEPSIVLASTTSVESSGLLANILPQFTAKTGIAVDVVAQGTGKALDTARRGDADLLLVHDPEAEQQFMEEGHGATRRQIAWNDFIIVGPSADPAHISGGNDSVAALKAIASAQAPFVSRGDKSGTNAAELRLWKAGQTPDASREKWYRDIGGGMGQALNAASAMDAYTLSDRGTWLSFKNKGSLVIAIEGDSRLINRYDVIELSPQKHPGAKLATARIFADWLVSPEGQQAIGAYQMNGQKLFNPSADSPK</sequence>